<gene>
    <name evidence="1" type="ORF">CEP64_12405</name>
</gene>
<dbReference type="NCBIfam" id="TIGR02681">
    <property type="entry name" value="phage_pRha"/>
    <property type="match status" value="1"/>
</dbReference>
<dbReference type="Pfam" id="PF09669">
    <property type="entry name" value="Phage_pRha"/>
    <property type="match status" value="1"/>
</dbReference>
<accession>A0AAI8GUS2</accession>
<dbReference type="RefSeq" id="WP_088592614.1">
    <property type="nucleotide sequence ID" value="NZ_CP022046.2"/>
</dbReference>
<organism evidence="1 2">
    <name type="scientific">Mammaliicoccus sciuri</name>
    <name type="common">Staphylococcus sciuri</name>
    <dbReference type="NCBI Taxonomy" id="1296"/>
    <lineage>
        <taxon>Bacteria</taxon>
        <taxon>Bacillati</taxon>
        <taxon>Bacillota</taxon>
        <taxon>Bacilli</taxon>
        <taxon>Bacillales</taxon>
        <taxon>Staphylococcaceae</taxon>
        <taxon>Mammaliicoccus</taxon>
    </lineage>
</organism>
<dbReference type="Proteomes" id="UP000197058">
    <property type="component" value="Chromosome"/>
</dbReference>
<name>A0AAI8GUS2_MAMSC</name>
<evidence type="ECO:0000313" key="2">
    <source>
        <dbReference type="Proteomes" id="UP000197058"/>
    </source>
</evidence>
<protein>
    <submittedName>
        <fullName evidence="1">Transcriptional regulator</fullName>
    </submittedName>
</protein>
<dbReference type="AlphaFoldDB" id="A0AAI8GUS2"/>
<dbReference type="InterPro" id="IPR014054">
    <property type="entry name" value="Phage_regulatory_Rha"/>
</dbReference>
<dbReference type="KEGG" id="sscu:CEP64_12405"/>
<sequence>MQELQVVEQNNEFYVDSREVAEMIGKRHDHLVRDIGNYFDVILQNPNLGADDFFVESSYQAGTGKQYKHYLLTKKGCDMVANKMTGSKGILFTAMYVDAFHKMDEHIKQSQLHVPKTPMQALEMMFKLQKDQEQFNQEMKREITGIRHIVGVETKNWRNDTNKILSAIAEHLGGGQMHQKIKSEAYRMLEEKGQCNLKQRMQNRKGRMLANGATQTELNKLSKLDVINTDARLIEIYISVVKNLAINHGLDVSELEFMEV</sequence>
<dbReference type="EMBL" id="CP022046">
    <property type="protein sequence ID" value="ASE35356.1"/>
    <property type="molecule type" value="Genomic_DNA"/>
</dbReference>
<reference evidence="2" key="1">
    <citation type="submission" date="2017-06" db="EMBL/GenBank/DDBJ databases">
        <title>FDA dAtabase for Regulatory Grade micrObial Sequences (FDA-ARGOS): Supporting development and validation of Infectious Disease Dx tests.</title>
        <authorList>
            <person name="Goldberg B."/>
            <person name="Campos J."/>
            <person name="Tallon L."/>
            <person name="Sadzewicz L."/>
            <person name="Sengamalay N."/>
            <person name="Ott S."/>
            <person name="Godinez A."/>
            <person name="Nagaraj S."/>
            <person name="Vavikolanu K."/>
            <person name="Nadendla S."/>
            <person name="George J."/>
            <person name="Geyer C."/>
            <person name="Sichtig H."/>
        </authorList>
    </citation>
    <scope>NUCLEOTIDE SEQUENCE [LARGE SCALE GENOMIC DNA]</scope>
    <source>
        <strain evidence="2">FDAARGOS_285</strain>
    </source>
</reference>
<proteinExistence type="predicted"/>
<evidence type="ECO:0000313" key="1">
    <source>
        <dbReference type="EMBL" id="ASE35356.1"/>
    </source>
</evidence>